<name>A0ABQ5KR89_9EUKA</name>
<dbReference type="SUPFAM" id="SSF54928">
    <property type="entry name" value="RNA-binding domain, RBD"/>
    <property type="match status" value="1"/>
</dbReference>
<dbReference type="Pfam" id="PF00076">
    <property type="entry name" value="RRM_1"/>
    <property type="match status" value="1"/>
</dbReference>
<sequence>MELKDKANVVVVEDSRSIPSSHIIRWFQDYVPELSSKMIKNIQKHHRTQTVGQATRVFFPMPSSTISSSVVKKCHNKTYHDNSLKIFRITESSMNRRLQKPPCPMEVYNLPITTTESQLRECLFGYTIASVKMKRTMQEMRVEIVFGTLEEAMGVQRDSYVREEFDKLCGPDRRAKFLWHFYAELKLRLKCSVLIKTIAKGARQIGWKTYGQGGIVLFYKHNPDSPTTLWLTYATPQGADEAITLFNKRVMSDNEVSVQRMREFPRWAVPQASREGLEGSTIAADTLAGMFPQVTASAEPRNLYIAFDSLSLTEVDIKKLCSPFGDVVSVCARAKHGFAAFRTHAQAQRALKSLNGMKYAGTELKANFHIRSRTSHSDRTLNLNEHLDPVESGEYYSYGEYYSSDEGLGFDEREESEEKHMIGTPMAINEEEFPSLASEKEKDKESDEKETKSKKKKSKSKKRDESVDPSSSSSKPSTRKSSKPVKEEEVKEKDKKPVPAPSRKKFGSSSDSQVSVSSIDKAETTVQYVPLKEEEEDDIQEHVTGSSQAEPRSMTPPPAVSSAMPSYVVDPALLSTVETLSTLCEHQKTVIEKLSTKIEQMEQDHSDYVSKAQLEFNNLQEYVGKLANEFLVMRNKVIASEPKRTPPQATSSSLPSSSTSSSVTSSLEPPPTTEEAPRQGRQSVGHPAPAFSTLSDIVFPQPSFTSGHAQQTPFTPFEFGGKF</sequence>
<dbReference type="InterPro" id="IPR050374">
    <property type="entry name" value="RRT5_SRSF_SR"/>
</dbReference>
<dbReference type="Gene3D" id="3.30.70.330">
    <property type="match status" value="1"/>
</dbReference>
<dbReference type="InterPro" id="IPR012677">
    <property type="entry name" value="Nucleotide-bd_a/b_plait_sf"/>
</dbReference>
<comment type="caution">
    <text evidence="10">The sequence shown here is derived from an EMBL/GenBank/DDBJ whole genome shotgun (WGS) entry which is preliminary data.</text>
</comment>
<evidence type="ECO:0000313" key="10">
    <source>
        <dbReference type="EMBL" id="GKT34984.1"/>
    </source>
</evidence>
<feature type="compositionally biased region" description="Polar residues" evidence="8">
    <location>
        <begin position="702"/>
        <end position="714"/>
    </location>
</feature>
<dbReference type="PANTHER" id="PTHR23003:SF62">
    <property type="entry name" value="SERINE_ARGININE (SR)-TYPE SHUTTLING MRNA BINDING PROTEIN NPL3"/>
    <property type="match status" value="1"/>
</dbReference>
<feature type="compositionally biased region" description="Basic and acidic residues" evidence="8">
    <location>
        <begin position="484"/>
        <end position="497"/>
    </location>
</feature>
<keyword evidence="7" id="KW-0175">Coiled coil</keyword>
<comment type="subcellular location">
    <subcellularLocation>
        <location evidence="1">Nucleus</location>
    </subcellularLocation>
</comment>
<evidence type="ECO:0000256" key="3">
    <source>
        <dbReference type="ARBA" id="ARBA00022737"/>
    </source>
</evidence>
<evidence type="ECO:0000256" key="5">
    <source>
        <dbReference type="ARBA" id="ARBA00023242"/>
    </source>
</evidence>
<feature type="region of interest" description="Disordered" evidence="8">
    <location>
        <begin position="411"/>
        <end position="563"/>
    </location>
</feature>
<evidence type="ECO:0000256" key="7">
    <source>
        <dbReference type="SAM" id="Coils"/>
    </source>
</evidence>
<reference evidence="10" key="1">
    <citation type="submission" date="2022-03" db="EMBL/GenBank/DDBJ databases">
        <title>Draft genome sequence of Aduncisulcus paluster, a free-living microaerophilic Fornicata.</title>
        <authorList>
            <person name="Yuyama I."/>
            <person name="Kume K."/>
            <person name="Tamura T."/>
            <person name="Inagaki Y."/>
            <person name="Hashimoto T."/>
        </authorList>
    </citation>
    <scope>NUCLEOTIDE SEQUENCE</scope>
    <source>
        <strain evidence="10">NY0171</strain>
    </source>
</reference>
<evidence type="ECO:0000256" key="4">
    <source>
        <dbReference type="ARBA" id="ARBA00022884"/>
    </source>
</evidence>
<keyword evidence="5" id="KW-0539">Nucleus</keyword>
<evidence type="ECO:0000259" key="9">
    <source>
        <dbReference type="PROSITE" id="PS50102"/>
    </source>
</evidence>
<feature type="compositionally biased region" description="Basic residues" evidence="8">
    <location>
        <begin position="452"/>
        <end position="461"/>
    </location>
</feature>
<keyword evidence="11" id="KW-1185">Reference proteome</keyword>
<dbReference type="CDD" id="cd00590">
    <property type="entry name" value="RRM_SF"/>
    <property type="match status" value="1"/>
</dbReference>
<keyword evidence="2" id="KW-0507">mRNA processing</keyword>
<evidence type="ECO:0000313" key="11">
    <source>
        <dbReference type="Proteomes" id="UP001057375"/>
    </source>
</evidence>
<dbReference type="PROSITE" id="PS50102">
    <property type="entry name" value="RRM"/>
    <property type="match status" value="1"/>
</dbReference>
<protein>
    <recommendedName>
        <fullName evidence="9">RRM domain-containing protein</fullName>
    </recommendedName>
</protein>
<gene>
    <name evidence="10" type="ORF">ADUPG1_008239</name>
</gene>
<organism evidence="10 11">
    <name type="scientific">Aduncisulcus paluster</name>
    <dbReference type="NCBI Taxonomy" id="2918883"/>
    <lineage>
        <taxon>Eukaryota</taxon>
        <taxon>Metamonada</taxon>
        <taxon>Carpediemonas-like organisms</taxon>
        <taxon>Aduncisulcus</taxon>
    </lineage>
</organism>
<feature type="coiled-coil region" evidence="7">
    <location>
        <begin position="584"/>
        <end position="611"/>
    </location>
</feature>
<dbReference type="EMBL" id="BQXS01010896">
    <property type="protein sequence ID" value="GKT34984.1"/>
    <property type="molecule type" value="Genomic_DNA"/>
</dbReference>
<dbReference type="InterPro" id="IPR000504">
    <property type="entry name" value="RRM_dom"/>
</dbReference>
<keyword evidence="3" id="KW-0677">Repeat</keyword>
<dbReference type="InterPro" id="IPR035979">
    <property type="entry name" value="RBD_domain_sf"/>
</dbReference>
<feature type="compositionally biased region" description="Low complexity" evidence="8">
    <location>
        <begin position="508"/>
        <end position="518"/>
    </location>
</feature>
<accession>A0ABQ5KR89</accession>
<evidence type="ECO:0000256" key="8">
    <source>
        <dbReference type="SAM" id="MobiDB-lite"/>
    </source>
</evidence>
<dbReference type="SMART" id="SM00360">
    <property type="entry name" value="RRM"/>
    <property type="match status" value="1"/>
</dbReference>
<feature type="region of interest" description="Disordered" evidence="8">
    <location>
        <begin position="641"/>
        <end position="723"/>
    </location>
</feature>
<evidence type="ECO:0000256" key="1">
    <source>
        <dbReference type="ARBA" id="ARBA00004123"/>
    </source>
</evidence>
<feature type="domain" description="RRM" evidence="9">
    <location>
        <begin position="301"/>
        <end position="371"/>
    </location>
</feature>
<feature type="compositionally biased region" description="Low complexity" evidence="8">
    <location>
        <begin position="646"/>
        <end position="667"/>
    </location>
</feature>
<proteinExistence type="predicted"/>
<feature type="compositionally biased region" description="Basic and acidic residues" evidence="8">
    <location>
        <begin position="438"/>
        <end position="451"/>
    </location>
</feature>
<evidence type="ECO:0000256" key="6">
    <source>
        <dbReference type="PROSITE-ProRule" id="PRU00176"/>
    </source>
</evidence>
<keyword evidence="4 6" id="KW-0694">RNA-binding</keyword>
<dbReference type="PANTHER" id="PTHR23003">
    <property type="entry name" value="RNA RECOGNITION MOTIF RRM DOMAIN CONTAINING PROTEIN"/>
    <property type="match status" value="1"/>
</dbReference>
<evidence type="ECO:0000256" key="2">
    <source>
        <dbReference type="ARBA" id="ARBA00022664"/>
    </source>
</evidence>
<dbReference type="Proteomes" id="UP001057375">
    <property type="component" value="Unassembled WGS sequence"/>
</dbReference>